<dbReference type="GO" id="GO:0005667">
    <property type="term" value="C:transcription regulator complex"/>
    <property type="evidence" value="ECO:0000318"/>
    <property type="project" value="GO_Central"/>
</dbReference>
<feature type="region of interest" description="Disordered" evidence="8">
    <location>
        <begin position="381"/>
        <end position="435"/>
    </location>
</feature>
<dbReference type="GO" id="GO:0000978">
    <property type="term" value="F:RNA polymerase II cis-regulatory region sequence-specific DNA binding"/>
    <property type="evidence" value="ECO:0000318"/>
    <property type="project" value="GO_Central"/>
</dbReference>
<feature type="coiled-coil region" evidence="7">
    <location>
        <begin position="640"/>
        <end position="674"/>
    </location>
</feature>
<evidence type="ECO:0000256" key="1">
    <source>
        <dbReference type="ARBA" id="ARBA00004123"/>
    </source>
</evidence>
<proteinExistence type="inferred from homology"/>
<feature type="compositionally biased region" description="Basic and acidic residues" evidence="8">
    <location>
        <begin position="1"/>
        <end position="10"/>
    </location>
</feature>
<keyword evidence="3" id="KW-0678">Repressor</keyword>
<dbReference type="Pfam" id="PF02437">
    <property type="entry name" value="Ski_Sno_DHD"/>
    <property type="match status" value="1"/>
</dbReference>
<sequence length="748" mass="82312">MEGISADRDPSSPPSSKQQQQSPQENQHFAGSLMKPNQVGKTCLYGVPIVSLVIDGQERLCLAQISNTLLKSYSYNEIHNRRVALGITCVQCTPVQLEILRRAGAMPISSRRCGMITKREAERLCKSFLGEHRPPKLPENFAFDVVHECAWGSRGSFIPARYNSSRAKCIKCAYCSLYFSPNKFIFHSHRTPDSKYTQPDAANFNSWRRHLQLKDASPEDDLSHSWEDVKAMFNGGTRKRAFSSHVSSSSSSSSSSARRHLDLAPPPPPPPAKVLRGASAEEEPGAAAVRSFPLIPVPSKGFSGVLHKMAPPLFPPPPYGFPAFGLCAKKDDGGLADATKAAGLPGVFWPTAPASKDSVYPHFPVFWPAAAGALAVPSYTDLTQQQQQGPGKSAGVVVAEPEEAEPSGESAEEPTREEERSGDEGRQPGEALTPRKLRYISAFRPVVKAAESLAKLYGSRELYGTARPAGYSSPDLLSDTSSYRSASPSPDTADEPDVDVESGRFPEEENGQPGSLGPGAPSSISSPGSERKEQSPGASPVSVAGYEVYAKQMPDLPHLTKGNNSHQGVSSYLCNMDPNEQDSEDSHSTAEELDSRKAFQDQRSHLSHTSPLHTDRGEEDSPIDVTGTQFVEKDIENMAKDELQKLLVEQMDLRKKQEREFQSLKDNFQDQMKRELAYREEMVQQLQIVRDTLCNELDQERKARYAIQQKLKDADTKTLHRELFLQSSTPTPLSYIWAPRKLMYPPAP</sequence>
<dbReference type="GeneID" id="108712800"/>
<reference evidence="11 12" key="1">
    <citation type="submission" date="2022-04" db="UniProtKB">
        <authorList>
            <consortium name="RefSeq"/>
        </authorList>
    </citation>
    <scope>IDENTIFICATION</scope>
    <source>
        <strain evidence="10 11">J_2021</strain>
        <tissue evidence="11 12">Erythrocytes</tissue>
    </source>
</reference>
<dbReference type="SUPFAM" id="SSF63763">
    <property type="entry name" value="SAND domain-like"/>
    <property type="match status" value="1"/>
</dbReference>
<dbReference type="AlphaFoldDB" id="A0A1L8GSE1"/>
<name>A0A1L8GSE1_XENLA</name>
<feature type="region of interest" description="Disordered" evidence="8">
    <location>
        <begin position="1"/>
        <end position="28"/>
    </location>
</feature>
<dbReference type="InterPro" id="IPR014890">
    <property type="entry name" value="c-SKI_SMAD4-bd_dom"/>
</dbReference>
<dbReference type="FunFam" id="3.10.390.10:FF:000001">
    <property type="entry name" value="SKI family transcriptional corepressor 1"/>
    <property type="match status" value="1"/>
</dbReference>
<evidence type="ECO:0000313" key="10">
    <source>
        <dbReference type="Proteomes" id="UP000186698"/>
    </source>
</evidence>
<feature type="domain" description="c-SKI SMAD4-binding" evidence="9">
    <location>
        <begin position="142"/>
        <end position="234"/>
    </location>
</feature>
<dbReference type="SMART" id="SM01046">
    <property type="entry name" value="c-SKI_SMAD_bind"/>
    <property type="match status" value="1"/>
</dbReference>
<dbReference type="OMA" id="SHQCAWG"/>
<keyword evidence="4" id="KW-0805">Transcription regulation</keyword>
<dbReference type="InterPro" id="IPR010919">
    <property type="entry name" value="SAND-like_dom_sf"/>
</dbReference>
<dbReference type="GO" id="GO:0005737">
    <property type="term" value="C:cytoplasm"/>
    <property type="evidence" value="ECO:0000318"/>
    <property type="project" value="GO_Central"/>
</dbReference>
<evidence type="ECO:0000256" key="2">
    <source>
        <dbReference type="ARBA" id="ARBA00009513"/>
    </source>
</evidence>
<feature type="region of interest" description="Disordered" evidence="8">
    <location>
        <begin position="464"/>
        <end position="543"/>
    </location>
</feature>
<feature type="region of interest" description="Disordered" evidence="8">
    <location>
        <begin position="555"/>
        <end position="624"/>
    </location>
</feature>
<feature type="compositionally biased region" description="Low complexity" evidence="8">
    <location>
        <begin position="244"/>
        <end position="256"/>
    </location>
</feature>
<dbReference type="RefSeq" id="XP_018110730.1">
    <property type="nucleotide sequence ID" value="XM_018255241.2"/>
</dbReference>
<dbReference type="FunFam" id="3.10.260.20:FF:000003">
    <property type="entry name" value="SKI family transcriptional corepressor 1 homolog-B-like"/>
    <property type="match status" value="1"/>
</dbReference>
<feature type="compositionally biased region" description="Low complexity" evidence="8">
    <location>
        <begin position="14"/>
        <end position="24"/>
    </location>
</feature>
<feature type="compositionally biased region" description="Low complexity" evidence="8">
    <location>
        <begin position="513"/>
        <end position="528"/>
    </location>
</feature>
<evidence type="ECO:0000256" key="4">
    <source>
        <dbReference type="ARBA" id="ARBA00023015"/>
    </source>
</evidence>
<dbReference type="GO" id="GO:0000981">
    <property type="term" value="F:DNA-binding transcription factor activity, RNA polymerase II-specific"/>
    <property type="evidence" value="ECO:0000318"/>
    <property type="project" value="GO_Central"/>
</dbReference>
<dbReference type="KEGG" id="xla:108712800"/>
<feature type="compositionally biased region" description="Polar residues" evidence="8">
    <location>
        <begin position="381"/>
        <end position="390"/>
    </location>
</feature>
<feature type="region of interest" description="Disordered" evidence="8">
    <location>
        <begin position="244"/>
        <end position="282"/>
    </location>
</feature>
<feature type="compositionally biased region" description="Polar residues" evidence="8">
    <location>
        <begin position="478"/>
        <end position="490"/>
    </location>
</feature>
<dbReference type="AGR" id="Xenbase:XB-GENE-17336240"/>
<dbReference type="GO" id="GO:0005634">
    <property type="term" value="C:nucleus"/>
    <property type="evidence" value="ECO:0000318"/>
    <property type="project" value="GO_Central"/>
</dbReference>
<comment type="subcellular location">
    <subcellularLocation>
        <location evidence="1">Nucleus</location>
    </subcellularLocation>
</comment>
<dbReference type="GO" id="GO:0046332">
    <property type="term" value="F:SMAD binding"/>
    <property type="evidence" value="ECO:0000318"/>
    <property type="project" value="GO_Central"/>
</dbReference>
<evidence type="ECO:0000256" key="5">
    <source>
        <dbReference type="ARBA" id="ARBA00023163"/>
    </source>
</evidence>
<dbReference type="Xenbase" id="XB-GENE-17336240">
    <property type="gene designation" value="skor1.S"/>
</dbReference>
<dbReference type="PaxDb" id="8355-A0A1L8GSE1"/>
<feature type="compositionally biased region" description="Acidic residues" evidence="8">
    <location>
        <begin position="400"/>
        <end position="412"/>
    </location>
</feature>
<evidence type="ECO:0000256" key="3">
    <source>
        <dbReference type="ARBA" id="ARBA00022491"/>
    </source>
</evidence>
<evidence type="ECO:0000259" key="9">
    <source>
        <dbReference type="SMART" id="SM01046"/>
    </source>
</evidence>
<protein>
    <submittedName>
        <fullName evidence="11 12">SKI family transcriptional corepressor 1</fullName>
    </submittedName>
</protein>
<dbReference type="GO" id="GO:0000122">
    <property type="term" value="P:negative regulation of transcription by RNA polymerase II"/>
    <property type="evidence" value="ECO:0000318"/>
    <property type="project" value="GO_Central"/>
</dbReference>
<feature type="compositionally biased region" description="Basic and acidic residues" evidence="8">
    <location>
        <begin position="584"/>
        <end position="604"/>
    </location>
</feature>
<evidence type="ECO:0000256" key="6">
    <source>
        <dbReference type="ARBA" id="ARBA00023242"/>
    </source>
</evidence>
<feature type="compositionally biased region" description="Basic and acidic residues" evidence="8">
    <location>
        <begin position="413"/>
        <end position="427"/>
    </location>
</feature>
<accession>A0A1L8GSE1</accession>
<dbReference type="InterPro" id="IPR037000">
    <property type="entry name" value="Ski_DNA-bd_sf"/>
</dbReference>
<keyword evidence="6" id="KW-0539">Nucleus</keyword>
<feature type="compositionally biased region" description="Polar residues" evidence="8">
    <location>
        <begin position="561"/>
        <end position="573"/>
    </location>
</feature>
<dbReference type="OrthoDB" id="3938623at2759"/>
<dbReference type="InterPro" id="IPR003380">
    <property type="entry name" value="SKI/SNO/DAC"/>
</dbReference>
<evidence type="ECO:0000256" key="7">
    <source>
        <dbReference type="SAM" id="Coils"/>
    </source>
</evidence>
<dbReference type="Gene3D" id="3.10.390.10">
    <property type="entry name" value="SAND domain-like"/>
    <property type="match status" value="1"/>
</dbReference>
<evidence type="ECO:0000256" key="8">
    <source>
        <dbReference type="SAM" id="MobiDB-lite"/>
    </source>
</evidence>
<gene>
    <name evidence="11 12 13" type="primary">skor1.S</name>
</gene>
<dbReference type="SUPFAM" id="SSF46955">
    <property type="entry name" value="Putative DNA-binding domain"/>
    <property type="match status" value="1"/>
</dbReference>
<dbReference type="CTD" id="108712800"/>
<dbReference type="InterPro" id="IPR009061">
    <property type="entry name" value="DNA-bd_dom_put_sf"/>
</dbReference>
<dbReference type="PANTHER" id="PTHR10005">
    <property type="entry name" value="SKI ONCOGENE-RELATED"/>
    <property type="match status" value="1"/>
</dbReference>
<dbReference type="PANTHER" id="PTHR10005:SF8">
    <property type="entry name" value="SKI FAMILY TRANSCRIPTIONAL COREPRESSOR 1"/>
    <property type="match status" value="1"/>
</dbReference>
<comment type="similarity">
    <text evidence="2">Belongs to the SKI family.</text>
</comment>
<evidence type="ECO:0000313" key="11">
    <source>
        <dbReference type="RefSeq" id="XP_018110730.1"/>
    </source>
</evidence>
<dbReference type="GO" id="GO:0030514">
    <property type="term" value="P:negative regulation of BMP signaling pathway"/>
    <property type="evidence" value="ECO:0000318"/>
    <property type="project" value="GO_Central"/>
</dbReference>
<keyword evidence="5" id="KW-0804">Transcription</keyword>
<dbReference type="InterPro" id="IPR023216">
    <property type="entry name" value="Tscrpt_reg_SKI_SnoN"/>
</dbReference>
<organism evidence="11">
    <name type="scientific">Xenopus laevis</name>
    <name type="common">African clawed frog</name>
    <dbReference type="NCBI Taxonomy" id="8355"/>
    <lineage>
        <taxon>Eukaryota</taxon>
        <taxon>Metazoa</taxon>
        <taxon>Chordata</taxon>
        <taxon>Craniata</taxon>
        <taxon>Vertebrata</taxon>
        <taxon>Euteleostomi</taxon>
        <taxon>Amphibia</taxon>
        <taxon>Batrachia</taxon>
        <taxon>Anura</taxon>
        <taxon>Pipoidea</taxon>
        <taxon>Pipidae</taxon>
        <taxon>Xenopodinae</taxon>
        <taxon>Xenopus</taxon>
        <taxon>Xenopus</taxon>
    </lineage>
</organism>
<dbReference type="STRING" id="8355.A0A1L8GSE1"/>
<dbReference type="Pfam" id="PF08782">
    <property type="entry name" value="c-SKI_SMAD_bind"/>
    <property type="match status" value="1"/>
</dbReference>
<evidence type="ECO:0000313" key="13">
    <source>
        <dbReference type="Xenbase" id="XB-GENE-17336240"/>
    </source>
</evidence>
<dbReference type="Proteomes" id="UP000186698">
    <property type="component" value="Chromosome 3S"/>
</dbReference>
<dbReference type="Gene3D" id="3.10.260.20">
    <property type="entry name" value="Ski"/>
    <property type="match status" value="1"/>
</dbReference>
<dbReference type="CDD" id="cd21080">
    <property type="entry name" value="DHD_Skor"/>
    <property type="match status" value="1"/>
</dbReference>
<keyword evidence="10" id="KW-1185">Reference proteome</keyword>
<dbReference type="Bgee" id="108712800">
    <property type="expression patterns" value="Expressed in egg cell and 6 other cell types or tissues"/>
</dbReference>
<evidence type="ECO:0000313" key="12">
    <source>
        <dbReference type="RefSeq" id="XP_018110732.1"/>
    </source>
</evidence>
<keyword evidence="7" id="KW-0175">Coiled coil</keyword>
<dbReference type="RefSeq" id="XP_018110732.1">
    <property type="nucleotide sequence ID" value="XM_018255243.2"/>
</dbReference>